<accession>A0AAV8ZCT9</accession>
<dbReference type="EMBL" id="JAPWTK010000003">
    <property type="protein sequence ID" value="KAJ8962157.1"/>
    <property type="molecule type" value="Genomic_DNA"/>
</dbReference>
<dbReference type="PANTHER" id="PTHR21435">
    <property type="entry name" value="MITOCHONDRIAL IMPORT INNER MEMBRANE TRANSLOCASE SUBUNIT TIM29"/>
    <property type="match status" value="1"/>
</dbReference>
<protein>
    <submittedName>
        <fullName evidence="1">Uncharacterized protein</fullName>
    </submittedName>
</protein>
<name>A0AAV8ZCT9_9CUCU</name>
<comment type="caution">
    <text evidence="1">The sequence shown here is derived from an EMBL/GenBank/DDBJ whole genome shotgun (WGS) entry which is preliminary data.</text>
</comment>
<dbReference type="Pfam" id="PF10171">
    <property type="entry name" value="Tim29"/>
    <property type="match status" value="1"/>
</dbReference>
<dbReference type="Proteomes" id="UP001162162">
    <property type="component" value="Unassembled WGS sequence"/>
</dbReference>
<dbReference type="AlphaFoldDB" id="A0AAV8ZCT9"/>
<organism evidence="1 2">
    <name type="scientific">Aromia moschata</name>
    <dbReference type="NCBI Taxonomy" id="1265417"/>
    <lineage>
        <taxon>Eukaryota</taxon>
        <taxon>Metazoa</taxon>
        <taxon>Ecdysozoa</taxon>
        <taxon>Arthropoda</taxon>
        <taxon>Hexapoda</taxon>
        <taxon>Insecta</taxon>
        <taxon>Pterygota</taxon>
        <taxon>Neoptera</taxon>
        <taxon>Endopterygota</taxon>
        <taxon>Coleoptera</taxon>
        <taxon>Polyphaga</taxon>
        <taxon>Cucujiformia</taxon>
        <taxon>Chrysomeloidea</taxon>
        <taxon>Cerambycidae</taxon>
        <taxon>Cerambycinae</taxon>
        <taxon>Callichromatini</taxon>
        <taxon>Aromia</taxon>
    </lineage>
</organism>
<gene>
    <name evidence="1" type="ORF">NQ318_018114</name>
</gene>
<dbReference type="GO" id="GO:0042721">
    <property type="term" value="C:TIM22 mitochondrial import inner membrane insertion complex"/>
    <property type="evidence" value="ECO:0007669"/>
    <property type="project" value="InterPro"/>
</dbReference>
<proteinExistence type="predicted"/>
<dbReference type="InterPro" id="IPR019322">
    <property type="entry name" value="TIMM29"/>
</dbReference>
<evidence type="ECO:0000313" key="1">
    <source>
        <dbReference type="EMBL" id="KAJ8962157.1"/>
    </source>
</evidence>
<reference evidence="1" key="1">
    <citation type="journal article" date="2023" name="Insect Mol. Biol.">
        <title>Genome sequencing provides insights into the evolution of gene families encoding plant cell wall-degrading enzymes in longhorned beetles.</title>
        <authorList>
            <person name="Shin N.R."/>
            <person name="Okamura Y."/>
            <person name="Kirsch R."/>
            <person name="Pauchet Y."/>
        </authorList>
    </citation>
    <scope>NUCLEOTIDE SEQUENCE</scope>
    <source>
        <strain evidence="1">AMC_N1</strain>
    </source>
</reference>
<dbReference type="GO" id="GO:0045039">
    <property type="term" value="P:protein insertion into mitochondrial inner membrane"/>
    <property type="evidence" value="ECO:0007669"/>
    <property type="project" value="TreeGrafter"/>
</dbReference>
<evidence type="ECO:0000313" key="2">
    <source>
        <dbReference type="Proteomes" id="UP001162162"/>
    </source>
</evidence>
<sequence length="203" mass="23415">MLKLSGGNYTNIRIKVAEQWKNVNIKFNKKIKGTIFERWVLYWKQIGRDYTDVTISLKHEMKNKPLKTAVYLSGIGILSYCATHNPNLQNFRAKYVQCANDLALVSPTVTNPESVNHLKYIESCFNRNLIRYTNLGIASIIWVQRYNVKMVNFHLSSLLAVIPFTPFWDKGHPKINLFFCDEVGVECPIYFITTKISGDETVT</sequence>
<keyword evidence="2" id="KW-1185">Reference proteome</keyword>
<dbReference type="PANTHER" id="PTHR21435:SF1">
    <property type="entry name" value="MITOCHONDRIAL IMPORT INNER MEMBRANE TRANSLOCASE SUBUNIT TIM29"/>
    <property type="match status" value="1"/>
</dbReference>